<feature type="region of interest" description="Disordered" evidence="2">
    <location>
        <begin position="1"/>
        <end position="102"/>
    </location>
</feature>
<evidence type="ECO:0000256" key="2">
    <source>
        <dbReference type="SAM" id="MobiDB-lite"/>
    </source>
</evidence>
<evidence type="ECO:0000256" key="1">
    <source>
        <dbReference type="SAM" id="Coils"/>
    </source>
</evidence>
<sequence length="362" mass="39677">MQPPAPSHGGARVAWAADFASKRPADTAGQENMPTSGAAAASTSGRHGPERPLQPAPQQVARGAHTTTTFAPKDFPHPRRPLGDPPVTELNPTTSSQNIRLKHRASTLIQKYAGSRWREAQRTKWLIDIVCHIDTDYRDYIMEQAAEIATLHQQLERTNGLQATAAHSVQLQNTQLRQRVDQLEQQLRAAQGAVLDMQNRVAASEAVLNEAEEAARSAAEECLQLQQAVAVLAEHDAAARKQLANRAHVMRDALVASRCRVRQAAEQSRKHRVEVAAVLTLAAQRAEQDRNALAAQLTSSMAAANTLQRAAAQLDVQQLQLELGAYKEPWRYMFRGKSPVKDPEVSRHLGLKPGSMNVAIPF</sequence>
<organism evidence="3 4">
    <name type="scientific">Chlamydomonas reinhardtii</name>
    <name type="common">Chlamydomonas smithii</name>
    <dbReference type="NCBI Taxonomy" id="3055"/>
    <lineage>
        <taxon>Eukaryota</taxon>
        <taxon>Viridiplantae</taxon>
        <taxon>Chlorophyta</taxon>
        <taxon>core chlorophytes</taxon>
        <taxon>Chlorophyceae</taxon>
        <taxon>CS clade</taxon>
        <taxon>Chlamydomonadales</taxon>
        <taxon>Chlamydomonadaceae</taxon>
        <taxon>Chlamydomonas</taxon>
    </lineage>
</organism>
<accession>A0A2K3D394</accession>
<evidence type="ECO:0000313" key="4">
    <source>
        <dbReference type="Proteomes" id="UP000006906"/>
    </source>
</evidence>
<feature type="compositionally biased region" description="Low complexity" evidence="2">
    <location>
        <begin position="35"/>
        <end position="45"/>
    </location>
</feature>
<dbReference type="EMBL" id="CM008973">
    <property type="protein sequence ID" value="PNW75012.1"/>
    <property type="molecule type" value="Genomic_DNA"/>
</dbReference>
<dbReference type="GeneID" id="66055474"/>
<dbReference type="KEGG" id="cre:CHLRE_12g500250v5"/>
<dbReference type="OrthoDB" id="532880at2759"/>
<protein>
    <submittedName>
        <fullName evidence="3">Uncharacterized protein</fullName>
    </submittedName>
</protein>
<proteinExistence type="predicted"/>
<evidence type="ECO:0000313" key="3">
    <source>
        <dbReference type="EMBL" id="PNW75012.1"/>
    </source>
</evidence>
<keyword evidence="1" id="KW-0175">Coiled coil</keyword>
<dbReference type="Proteomes" id="UP000006906">
    <property type="component" value="Chromosome 12"/>
</dbReference>
<dbReference type="InParanoid" id="A0A2K3D394"/>
<reference evidence="3 4" key="1">
    <citation type="journal article" date="2007" name="Science">
        <title>The Chlamydomonas genome reveals the evolution of key animal and plant functions.</title>
        <authorList>
            <person name="Merchant S.S."/>
            <person name="Prochnik S.E."/>
            <person name="Vallon O."/>
            <person name="Harris E.H."/>
            <person name="Karpowicz S.J."/>
            <person name="Witman G.B."/>
            <person name="Terry A."/>
            <person name="Salamov A."/>
            <person name="Fritz-Laylin L.K."/>
            <person name="Marechal-Drouard L."/>
            <person name="Marshall W.F."/>
            <person name="Qu L.H."/>
            <person name="Nelson D.R."/>
            <person name="Sanderfoot A.A."/>
            <person name="Spalding M.H."/>
            <person name="Kapitonov V.V."/>
            <person name="Ren Q."/>
            <person name="Ferris P."/>
            <person name="Lindquist E."/>
            <person name="Shapiro H."/>
            <person name="Lucas S.M."/>
            <person name="Grimwood J."/>
            <person name="Schmutz J."/>
            <person name="Cardol P."/>
            <person name="Cerutti H."/>
            <person name="Chanfreau G."/>
            <person name="Chen C.L."/>
            <person name="Cognat V."/>
            <person name="Croft M.T."/>
            <person name="Dent R."/>
            <person name="Dutcher S."/>
            <person name="Fernandez E."/>
            <person name="Fukuzawa H."/>
            <person name="Gonzalez-Ballester D."/>
            <person name="Gonzalez-Halphen D."/>
            <person name="Hallmann A."/>
            <person name="Hanikenne M."/>
            <person name="Hippler M."/>
            <person name="Inwood W."/>
            <person name="Jabbari K."/>
            <person name="Kalanon M."/>
            <person name="Kuras R."/>
            <person name="Lefebvre P.A."/>
            <person name="Lemaire S.D."/>
            <person name="Lobanov A.V."/>
            <person name="Lohr M."/>
            <person name="Manuell A."/>
            <person name="Meier I."/>
            <person name="Mets L."/>
            <person name="Mittag M."/>
            <person name="Mittelmeier T."/>
            <person name="Moroney J.V."/>
            <person name="Moseley J."/>
            <person name="Napoli C."/>
            <person name="Nedelcu A.M."/>
            <person name="Niyogi K."/>
            <person name="Novoselov S.V."/>
            <person name="Paulsen I.T."/>
            <person name="Pazour G."/>
            <person name="Purton S."/>
            <person name="Ral J.P."/>
            <person name="Riano-Pachon D.M."/>
            <person name="Riekhof W."/>
            <person name="Rymarquis L."/>
            <person name="Schroda M."/>
            <person name="Stern D."/>
            <person name="Umen J."/>
            <person name="Willows R."/>
            <person name="Wilson N."/>
            <person name="Zimmer S.L."/>
            <person name="Allmer J."/>
            <person name="Balk J."/>
            <person name="Bisova K."/>
            <person name="Chen C.J."/>
            <person name="Elias M."/>
            <person name="Gendler K."/>
            <person name="Hauser C."/>
            <person name="Lamb M.R."/>
            <person name="Ledford H."/>
            <person name="Long J.C."/>
            <person name="Minagawa J."/>
            <person name="Page M.D."/>
            <person name="Pan J."/>
            <person name="Pootakham W."/>
            <person name="Roje S."/>
            <person name="Rose A."/>
            <person name="Stahlberg E."/>
            <person name="Terauchi A.M."/>
            <person name="Yang P."/>
            <person name="Ball S."/>
            <person name="Bowler C."/>
            <person name="Dieckmann C.L."/>
            <person name="Gladyshev V.N."/>
            <person name="Green P."/>
            <person name="Jorgensen R."/>
            <person name="Mayfield S."/>
            <person name="Mueller-Roeber B."/>
            <person name="Rajamani S."/>
            <person name="Sayre R.T."/>
            <person name="Brokstein P."/>
            <person name="Dubchak I."/>
            <person name="Goodstein D."/>
            <person name="Hornick L."/>
            <person name="Huang Y.W."/>
            <person name="Jhaveri J."/>
            <person name="Luo Y."/>
            <person name="Martinez D."/>
            <person name="Ngau W.C."/>
            <person name="Otillar B."/>
            <person name="Poliakov A."/>
            <person name="Porter A."/>
            <person name="Szajkowski L."/>
            <person name="Werner G."/>
            <person name="Zhou K."/>
            <person name="Grigoriev I.V."/>
            <person name="Rokhsar D.S."/>
            <person name="Grossman A.R."/>
        </authorList>
    </citation>
    <scope>NUCLEOTIDE SEQUENCE [LARGE SCALE GENOMIC DNA]</scope>
    <source>
        <strain evidence="4">CC-503</strain>
    </source>
</reference>
<dbReference type="RefSeq" id="XP_042918294.1">
    <property type="nucleotide sequence ID" value="XM_043068072.1"/>
</dbReference>
<dbReference type="AlphaFoldDB" id="A0A2K3D394"/>
<feature type="coiled-coil region" evidence="1">
    <location>
        <begin position="166"/>
        <end position="228"/>
    </location>
</feature>
<name>A0A2K3D394_CHLRE</name>
<keyword evidence="4" id="KW-1185">Reference proteome</keyword>
<gene>
    <name evidence="3" type="ORF">CHLRE_12g500250v5</name>
</gene>
<dbReference type="Gramene" id="PNW75012">
    <property type="protein sequence ID" value="PNW75012"/>
    <property type="gene ID" value="CHLRE_12g500250v5"/>
</dbReference>
<feature type="compositionally biased region" description="Polar residues" evidence="2">
    <location>
        <begin position="90"/>
        <end position="99"/>
    </location>
</feature>